<keyword evidence="2" id="KW-1185">Reference proteome</keyword>
<evidence type="ECO:0000313" key="2">
    <source>
        <dbReference type="Proteomes" id="UP001168540"/>
    </source>
</evidence>
<reference evidence="1" key="1">
    <citation type="submission" date="2023-06" db="EMBL/GenBank/DDBJ databases">
        <authorList>
            <person name="Zhang S."/>
        </authorList>
    </citation>
    <scope>NUCLEOTIDE SEQUENCE</scope>
    <source>
        <strain evidence="1">SG2303</strain>
    </source>
</reference>
<evidence type="ECO:0008006" key="3">
    <source>
        <dbReference type="Google" id="ProtNLM"/>
    </source>
</evidence>
<name>A0ABT7XVF7_9NEIS</name>
<evidence type="ECO:0000313" key="1">
    <source>
        <dbReference type="EMBL" id="MDN0077514.1"/>
    </source>
</evidence>
<dbReference type="RefSeq" id="WP_289832147.1">
    <property type="nucleotide sequence ID" value="NZ_JAUEDK010000072.1"/>
</dbReference>
<accession>A0ABT7XVF7</accession>
<organism evidence="1 2">
    <name type="scientific">Crenobacter oryzisoli</name>
    <dbReference type="NCBI Taxonomy" id="3056844"/>
    <lineage>
        <taxon>Bacteria</taxon>
        <taxon>Pseudomonadati</taxon>
        <taxon>Pseudomonadota</taxon>
        <taxon>Betaproteobacteria</taxon>
        <taxon>Neisseriales</taxon>
        <taxon>Neisseriaceae</taxon>
        <taxon>Crenobacter</taxon>
    </lineage>
</organism>
<protein>
    <recommendedName>
        <fullName evidence="3">DUF904 domain-containing protein</fullName>
    </recommendedName>
</protein>
<gene>
    <name evidence="1" type="ORF">QU481_22075</name>
</gene>
<dbReference type="EMBL" id="JAUEDK010000072">
    <property type="protein sequence ID" value="MDN0077514.1"/>
    <property type="molecule type" value="Genomic_DNA"/>
</dbReference>
<proteinExistence type="predicted"/>
<sequence length="74" mass="8298">MAILAAMETELEYLESRVAALIARLTEVHDQNTRLAEALAQALKENAELTFRLEDTKFKVAALIERLPKQEDAA</sequence>
<dbReference type="Proteomes" id="UP001168540">
    <property type="component" value="Unassembled WGS sequence"/>
</dbReference>
<comment type="caution">
    <text evidence="1">The sequence shown here is derived from an EMBL/GenBank/DDBJ whole genome shotgun (WGS) entry which is preliminary data.</text>
</comment>